<feature type="domain" description="Aminotransferase class I/classII large" evidence="15">
    <location>
        <begin position="205"/>
        <end position="550"/>
    </location>
</feature>
<sequence length="577" mass="63160">MLSCPFLKKLSPAAIQKDAQQLIGLIPKCPFARRLFEKVDISASRFSSSVVAEAVKVEPRTDNSGVCKDVSECLLKKCPYSSTLNTDGLSASTMSPSDELHGCVSEKNTCLHEIPRTCALFDGWRRSKQTNQTTKQDVPASAQPLPSSDRFKLELSRGFDYCGFYRSEINRKKQDATYRVFKQVLRDAKEFPFADDFSTGTRRRVTIWCSNDYLGMSWHPKVQEAAIAAIRLHGVGSGGTRNISGNTKLHVDLEADLADLHGKESALLFTSCYVANEASLHTLGTRLPGVTVLSDAGNHASMIHGIRTSRAPKRIFRHNDVDHLTTLLAELPLDAPKLVAFETVHSMTGDVCPLKGLLDASEARNAMTFVDEVHAVGLYGDRGAGVAERDGLMHRIDAITGTLGKAFASIGGYLAGNHDLVDMIRSYASGFIFTTSLPPPVLAAARASIAVLKSAEGRELRSEHQRRVAIVKKRLQNEGLPVIEAPSHILPLHVGEAALCTRISTELLAEHGIYVQSINYPTVDKGDERLRIAPTPHHTDSLTEQLVDALCTIWRKYDLPLELSHSKRAHVKPAVAA</sequence>
<evidence type="ECO:0000256" key="4">
    <source>
        <dbReference type="ARBA" id="ARBA00013257"/>
    </source>
</evidence>
<dbReference type="InterPro" id="IPR004839">
    <property type="entry name" value="Aminotransferase_I/II_large"/>
</dbReference>
<dbReference type="GO" id="GO:0003870">
    <property type="term" value="F:5-aminolevulinate synthase activity"/>
    <property type="evidence" value="ECO:0007669"/>
    <property type="project" value="UniProtKB-EC"/>
</dbReference>
<comment type="caution">
    <text evidence="16">The sequence shown here is derived from an EMBL/GenBank/DDBJ whole genome shotgun (WGS) entry which is preliminary data.</text>
</comment>
<dbReference type="PANTHER" id="PTHR13693:SF102">
    <property type="entry name" value="2-AMINO-3-KETOBUTYRATE COENZYME A LIGASE, MITOCHONDRIAL"/>
    <property type="match status" value="1"/>
</dbReference>
<evidence type="ECO:0000256" key="11">
    <source>
        <dbReference type="ARBA" id="ARBA00032773"/>
    </source>
</evidence>
<dbReference type="FunFam" id="3.40.640.10:FF:000006">
    <property type="entry name" value="5-aminolevulinate synthase, mitochondrial"/>
    <property type="match status" value="1"/>
</dbReference>
<evidence type="ECO:0000259" key="15">
    <source>
        <dbReference type="Pfam" id="PF00155"/>
    </source>
</evidence>
<keyword evidence="8 14" id="KW-0012">Acyltransferase</keyword>
<keyword evidence="5 14" id="KW-0808">Transferase</keyword>
<dbReference type="Gene3D" id="3.90.1150.10">
    <property type="entry name" value="Aspartate Aminotransferase, domain 1"/>
    <property type="match status" value="1"/>
</dbReference>
<comment type="catalytic activity">
    <reaction evidence="12">
        <text>succinyl-CoA + glycine + H(+) = 5-aminolevulinate + CO2 + CoA</text>
        <dbReference type="Rhea" id="RHEA:12921"/>
        <dbReference type="ChEBI" id="CHEBI:15378"/>
        <dbReference type="ChEBI" id="CHEBI:16526"/>
        <dbReference type="ChEBI" id="CHEBI:57287"/>
        <dbReference type="ChEBI" id="CHEBI:57292"/>
        <dbReference type="ChEBI" id="CHEBI:57305"/>
        <dbReference type="ChEBI" id="CHEBI:356416"/>
        <dbReference type="EC" id="2.3.1.37"/>
    </reaction>
    <physiologicalReaction direction="left-to-right" evidence="12">
        <dbReference type="Rhea" id="RHEA:12922"/>
    </physiologicalReaction>
</comment>
<dbReference type="GO" id="GO:0030170">
    <property type="term" value="F:pyridoxal phosphate binding"/>
    <property type="evidence" value="ECO:0007669"/>
    <property type="project" value="UniProtKB-UniRule"/>
</dbReference>
<dbReference type="AlphaFoldDB" id="A0A8T0DIA2"/>
<evidence type="ECO:0000313" key="16">
    <source>
        <dbReference type="EMBL" id="KAF8566674.1"/>
    </source>
</evidence>
<protein>
    <recommendedName>
        <fullName evidence="4 14">5-aminolevulinate synthase</fullName>
        <ecNumber evidence="4 14">2.3.1.37</ecNumber>
    </recommendedName>
    <alternativeName>
        <fullName evidence="9 14">5-aminolevulinic acid synthase</fullName>
    </alternativeName>
    <alternativeName>
        <fullName evidence="10 14">Delta-ALA synthase</fullName>
    </alternativeName>
    <alternativeName>
        <fullName evidence="11 14">Delta-aminolevulinate synthase</fullName>
    </alternativeName>
</protein>
<dbReference type="InterPro" id="IPR015421">
    <property type="entry name" value="PyrdxlP-dep_Trfase_major"/>
</dbReference>
<dbReference type="InterPro" id="IPR010961">
    <property type="entry name" value="4pyrrol_synth_NH2levulA_synth"/>
</dbReference>
<dbReference type="NCBIfam" id="TIGR01821">
    <property type="entry name" value="5aminolev_synth"/>
    <property type="match status" value="1"/>
</dbReference>
<proteinExistence type="inferred from homology"/>
<keyword evidence="7 14" id="KW-0350">Heme biosynthesis</keyword>
<evidence type="ECO:0000256" key="6">
    <source>
        <dbReference type="ARBA" id="ARBA00022898"/>
    </source>
</evidence>
<organism evidence="16 17">
    <name type="scientific">Paragonimus westermani</name>
    <dbReference type="NCBI Taxonomy" id="34504"/>
    <lineage>
        <taxon>Eukaryota</taxon>
        <taxon>Metazoa</taxon>
        <taxon>Spiralia</taxon>
        <taxon>Lophotrochozoa</taxon>
        <taxon>Platyhelminthes</taxon>
        <taxon>Trematoda</taxon>
        <taxon>Digenea</taxon>
        <taxon>Plagiorchiida</taxon>
        <taxon>Troglotremata</taxon>
        <taxon>Troglotrematidae</taxon>
        <taxon>Paragonimus</taxon>
    </lineage>
</organism>
<dbReference type="InterPro" id="IPR015424">
    <property type="entry name" value="PyrdxlP-dep_Trfase"/>
</dbReference>
<evidence type="ECO:0000256" key="3">
    <source>
        <dbReference type="ARBA" id="ARBA00008392"/>
    </source>
</evidence>
<evidence type="ECO:0000256" key="8">
    <source>
        <dbReference type="ARBA" id="ARBA00023315"/>
    </source>
</evidence>
<dbReference type="Pfam" id="PF00155">
    <property type="entry name" value="Aminotran_1_2"/>
    <property type="match status" value="1"/>
</dbReference>
<dbReference type="PROSITE" id="PS00599">
    <property type="entry name" value="AA_TRANSFER_CLASS_2"/>
    <property type="match status" value="1"/>
</dbReference>
<dbReference type="GO" id="GO:0006782">
    <property type="term" value="P:protoporphyrinogen IX biosynthetic process"/>
    <property type="evidence" value="ECO:0007669"/>
    <property type="project" value="UniProtKB-UniRule"/>
</dbReference>
<evidence type="ECO:0000256" key="7">
    <source>
        <dbReference type="ARBA" id="ARBA00023133"/>
    </source>
</evidence>
<dbReference type="InterPro" id="IPR015422">
    <property type="entry name" value="PyrdxlP-dep_Trfase_small"/>
</dbReference>
<dbReference type="OrthoDB" id="10263824at2759"/>
<comment type="pathway">
    <text evidence="2 14">Porphyrin-containing compound metabolism; protoporphyrin-IX biosynthesis; 5-aminolevulinate from glycine: step 1/1.</text>
</comment>
<evidence type="ECO:0000256" key="5">
    <source>
        <dbReference type="ARBA" id="ARBA00022679"/>
    </source>
</evidence>
<dbReference type="InterPro" id="IPR050087">
    <property type="entry name" value="AON_synthase_class-II"/>
</dbReference>
<dbReference type="SUPFAM" id="SSF53383">
    <property type="entry name" value="PLP-dependent transferases"/>
    <property type="match status" value="1"/>
</dbReference>
<dbReference type="GO" id="GO:0005739">
    <property type="term" value="C:mitochondrion"/>
    <property type="evidence" value="ECO:0007669"/>
    <property type="project" value="TreeGrafter"/>
</dbReference>
<dbReference type="Gene3D" id="3.40.640.10">
    <property type="entry name" value="Type I PLP-dependent aspartate aminotransferase-like (Major domain)"/>
    <property type="match status" value="1"/>
</dbReference>
<evidence type="ECO:0000256" key="10">
    <source>
        <dbReference type="ARBA" id="ARBA00031945"/>
    </source>
</evidence>
<dbReference type="CDD" id="cd06454">
    <property type="entry name" value="KBL_like"/>
    <property type="match status" value="1"/>
</dbReference>
<name>A0A8T0DIA2_9TREM</name>
<evidence type="ECO:0000256" key="1">
    <source>
        <dbReference type="ARBA" id="ARBA00001933"/>
    </source>
</evidence>
<evidence type="ECO:0000256" key="12">
    <source>
        <dbReference type="ARBA" id="ARBA00049013"/>
    </source>
</evidence>
<keyword evidence="17" id="KW-1185">Reference proteome</keyword>
<reference evidence="16 17" key="1">
    <citation type="submission" date="2019-07" db="EMBL/GenBank/DDBJ databases">
        <title>Annotation for the trematode Paragonimus westermani.</title>
        <authorList>
            <person name="Choi Y.-J."/>
        </authorList>
    </citation>
    <scope>NUCLEOTIDE SEQUENCE [LARGE SCALE GENOMIC DNA]</scope>
    <source>
        <strain evidence="16">180907_Pwestermani</strain>
    </source>
</reference>
<keyword evidence="6 13" id="KW-0663">Pyridoxal phosphate</keyword>
<evidence type="ECO:0000256" key="14">
    <source>
        <dbReference type="RuleBase" id="RU910713"/>
    </source>
</evidence>
<dbReference type="InterPro" id="IPR001917">
    <property type="entry name" value="Aminotrans_II_pyridoxalP_BS"/>
</dbReference>
<comment type="similarity">
    <text evidence="3 13">Belongs to the class-II pyridoxal-phosphate-dependent aminotransferase family.</text>
</comment>
<dbReference type="PANTHER" id="PTHR13693">
    <property type="entry name" value="CLASS II AMINOTRANSFERASE/8-AMINO-7-OXONONANOATE SYNTHASE"/>
    <property type="match status" value="1"/>
</dbReference>
<accession>A0A8T0DIA2</accession>
<evidence type="ECO:0000313" key="17">
    <source>
        <dbReference type="Proteomes" id="UP000699462"/>
    </source>
</evidence>
<gene>
    <name evidence="16" type="ORF">P879_06094</name>
</gene>
<evidence type="ECO:0000256" key="2">
    <source>
        <dbReference type="ARBA" id="ARBA00005029"/>
    </source>
</evidence>
<dbReference type="EMBL" id="JTDF01004783">
    <property type="protein sequence ID" value="KAF8566674.1"/>
    <property type="molecule type" value="Genomic_DNA"/>
</dbReference>
<evidence type="ECO:0000256" key="13">
    <source>
        <dbReference type="RuleBase" id="RU003693"/>
    </source>
</evidence>
<comment type="cofactor">
    <cofactor evidence="1 13">
        <name>pyridoxal 5'-phosphate</name>
        <dbReference type="ChEBI" id="CHEBI:597326"/>
    </cofactor>
</comment>
<dbReference type="EC" id="2.3.1.37" evidence="4 14"/>
<dbReference type="Proteomes" id="UP000699462">
    <property type="component" value="Unassembled WGS sequence"/>
</dbReference>
<evidence type="ECO:0000256" key="9">
    <source>
        <dbReference type="ARBA" id="ARBA00031691"/>
    </source>
</evidence>